<name>A0A1W2LL65_9PSEU</name>
<dbReference type="Pfam" id="PF00106">
    <property type="entry name" value="adh_short"/>
    <property type="match status" value="1"/>
</dbReference>
<dbReference type="OrthoDB" id="4690547at2"/>
<dbReference type="CDD" id="cd05233">
    <property type="entry name" value="SDR_c"/>
    <property type="match status" value="1"/>
</dbReference>
<evidence type="ECO:0000259" key="4">
    <source>
        <dbReference type="SMART" id="SM00822"/>
    </source>
</evidence>
<dbReference type="AlphaFoldDB" id="A0A1W2LL65"/>
<dbReference type="Gene3D" id="3.40.50.720">
    <property type="entry name" value="NAD(P)-binding Rossmann-like Domain"/>
    <property type="match status" value="1"/>
</dbReference>
<reference evidence="5 6" key="1">
    <citation type="submission" date="2016-12" db="EMBL/GenBank/DDBJ databases">
        <title>Amycolatopsis keratiniphila subsp. keratiniphila genome sequencing and assembly.</title>
        <authorList>
            <person name="Mayilraj S."/>
            <person name="Kaur N."/>
        </authorList>
    </citation>
    <scope>NUCLEOTIDE SEQUENCE [LARGE SCALE GENOMIC DNA]</scope>
    <source>
        <strain evidence="5 6">DSM 44409</strain>
    </source>
</reference>
<dbReference type="PANTHER" id="PTHR43391">
    <property type="entry name" value="RETINOL DEHYDROGENASE-RELATED"/>
    <property type="match status" value="1"/>
</dbReference>
<proteinExistence type="inferred from homology"/>
<organism evidence="5 6">
    <name type="scientific">Amycolatopsis keratiniphila subsp. keratiniphila</name>
    <dbReference type="NCBI Taxonomy" id="227715"/>
    <lineage>
        <taxon>Bacteria</taxon>
        <taxon>Bacillati</taxon>
        <taxon>Actinomycetota</taxon>
        <taxon>Actinomycetes</taxon>
        <taxon>Pseudonocardiales</taxon>
        <taxon>Pseudonocardiaceae</taxon>
        <taxon>Amycolatopsis</taxon>
        <taxon>Amycolatopsis japonica group</taxon>
    </lineage>
</organism>
<dbReference type="RefSeq" id="WP_063271579.1">
    <property type="nucleotide sequence ID" value="NZ_LQMT02000034.1"/>
</dbReference>
<evidence type="ECO:0000313" key="6">
    <source>
        <dbReference type="Proteomes" id="UP000076660"/>
    </source>
</evidence>
<dbReference type="PRINTS" id="PR00080">
    <property type="entry name" value="SDRFAMILY"/>
</dbReference>
<evidence type="ECO:0000256" key="3">
    <source>
        <dbReference type="RuleBase" id="RU000363"/>
    </source>
</evidence>
<keyword evidence="2" id="KW-0560">Oxidoreductase</keyword>
<dbReference type="GO" id="GO:0016491">
    <property type="term" value="F:oxidoreductase activity"/>
    <property type="evidence" value="ECO:0007669"/>
    <property type="project" value="UniProtKB-KW"/>
</dbReference>
<feature type="domain" description="Ketoreductase" evidence="4">
    <location>
        <begin position="7"/>
        <end position="192"/>
    </location>
</feature>
<dbReference type="InterPro" id="IPR036291">
    <property type="entry name" value="NAD(P)-bd_dom_sf"/>
</dbReference>
<dbReference type="SMART" id="SM00822">
    <property type="entry name" value="PKS_KR"/>
    <property type="match status" value="1"/>
</dbReference>
<dbReference type="PRINTS" id="PR00081">
    <property type="entry name" value="GDHRDH"/>
</dbReference>
<sequence length="269" mass="28330">MRELPGRIAAVTGAASGIGRALAVEFAAQGMHVAIADVDTDGLGGTADAVRAHGGRALAVPTDVRDAAAVERFAEAVVTEFGAVHVVCNNAGVSRMGLSWEVPLEDWKWVLDVAFWGVVHGIRSFTPRLLAHGEPGHLINTSSVGGLAQVPYIAPYTAAKHAVVGLTRSLRAELDGTPIGVSLLCPGPVVSNMDPNTPRPGEVEHLADGPAALAEHARASHHQGMPAEQVARMTVTAIREDQFYVLPNLADFLPALEKDFREQLSAPTR</sequence>
<dbReference type="InterPro" id="IPR002347">
    <property type="entry name" value="SDR_fam"/>
</dbReference>
<comment type="similarity">
    <text evidence="1 3">Belongs to the short-chain dehydrogenases/reductases (SDR) family.</text>
</comment>
<evidence type="ECO:0000256" key="2">
    <source>
        <dbReference type="ARBA" id="ARBA00023002"/>
    </source>
</evidence>
<gene>
    <name evidence="5" type="ORF">AVR91_0232535</name>
</gene>
<dbReference type="Proteomes" id="UP000076660">
    <property type="component" value="Unassembled WGS sequence"/>
</dbReference>
<protein>
    <recommendedName>
        <fullName evidence="4">Ketoreductase domain-containing protein</fullName>
    </recommendedName>
</protein>
<dbReference type="InterPro" id="IPR020904">
    <property type="entry name" value="Sc_DH/Rdtase_CS"/>
</dbReference>
<evidence type="ECO:0000313" key="5">
    <source>
        <dbReference type="EMBL" id="ONF63653.1"/>
    </source>
</evidence>
<comment type="caution">
    <text evidence="5">The sequence shown here is derived from an EMBL/GenBank/DDBJ whole genome shotgun (WGS) entry which is preliminary data.</text>
</comment>
<dbReference type="PROSITE" id="PS00061">
    <property type="entry name" value="ADH_SHORT"/>
    <property type="match status" value="1"/>
</dbReference>
<evidence type="ECO:0000256" key="1">
    <source>
        <dbReference type="ARBA" id="ARBA00006484"/>
    </source>
</evidence>
<dbReference type="EMBL" id="LQMT02000034">
    <property type="protein sequence ID" value="ONF63653.1"/>
    <property type="molecule type" value="Genomic_DNA"/>
</dbReference>
<dbReference type="PANTHER" id="PTHR43391:SF12">
    <property type="entry name" value="OXIDOREDUCTASE EPHD-RELATED"/>
    <property type="match status" value="1"/>
</dbReference>
<dbReference type="InterPro" id="IPR057326">
    <property type="entry name" value="KR_dom"/>
</dbReference>
<dbReference type="FunFam" id="3.40.50.720:FF:000084">
    <property type="entry name" value="Short-chain dehydrogenase reductase"/>
    <property type="match status" value="1"/>
</dbReference>
<accession>A0A1W2LL65</accession>
<dbReference type="SUPFAM" id="SSF51735">
    <property type="entry name" value="NAD(P)-binding Rossmann-fold domains"/>
    <property type="match status" value="1"/>
</dbReference>